<keyword evidence="4" id="KW-1185">Reference proteome</keyword>
<dbReference type="InterPro" id="IPR036890">
    <property type="entry name" value="HATPase_C_sf"/>
</dbReference>
<dbReference type="InterPro" id="IPR003594">
    <property type="entry name" value="HATPase_dom"/>
</dbReference>
<dbReference type="CDD" id="cd16936">
    <property type="entry name" value="HATPase_RsbW-like"/>
    <property type="match status" value="1"/>
</dbReference>
<dbReference type="InterPro" id="IPR050267">
    <property type="entry name" value="Anti-sigma-factor_SerPK"/>
</dbReference>
<keyword evidence="1" id="KW-0723">Serine/threonine-protein kinase</keyword>
<organism evidence="3 4">
    <name type="scientific">Kutzneria buriramensis</name>
    <dbReference type="NCBI Taxonomy" id="1045776"/>
    <lineage>
        <taxon>Bacteria</taxon>
        <taxon>Bacillati</taxon>
        <taxon>Actinomycetota</taxon>
        <taxon>Actinomycetes</taxon>
        <taxon>Pseudonocardiales</taxon>
        <taxon>Pseudonocardiaceae</taxon>
        <taxon>Kutzneria</taxon>
    </lineage>
</organism>
<dbReference type="Proteomes" id="UP000256269">
    <property type="component" value="Unassembled WGS sequence"/>
</dbReference>
<dbReference type="SUPFAM" id="SSF55874">
    <property type="entry name" value="ATPase domain of HSP90 chaperone/DNA topoisomerase II/histidine kinase"/>
    <property type="match status" value="1"/>
</dbReference>
<gene>
    <name evidence="3" type="ORF">BCF44_104223</name>
</gene>
<dbReference type="PANTHER" id="PTHR35526">
    <property type="entry name" value="ANTI-SIGMA-F FACTOR RSBW-RELATED"/>
    <property type="match status" value="1"/>
</dbReference>
<evidence type="ECO:0000313" key="4">
    <source>
        <dbReference type="Proteomes" id="UP000256269"/>
    </source>
</evidence>
<dbReference type="RefSeq" id="WP_211353011.1">
    <property type="nucleotide sequence ID" value="NZ_CP144375.1"/>
</dbReference>
<sequence>MDFGPDGLAGLRALVTARALACGLARTRTEDLVLAVHELATNSVRHGGGRGRCRMWREGTALVCEVSDRGWITDPLAGRRRPPADQPGGRGLWLVNQLCDVMEVQSSPDGTVVRVRMSDGR</sequence>
<keyword evidence="1" id="KW-0808">Transferase</keyword>
<dbReference type="AlphaFoldDB" id="A0A3E0HU20"/>
<comment type="caution">
    <text evidence="3">The sequence shown here is derived from an EMBL/GenBank/DDBJ whole genome shotgun (WGS) entry which is preliminary data.</text>
</comment>
<dbReference type="PANTHER" id="PTHR35526:SF3">
    <property type="entry name" value="ANTI-SIGMA-F FACTOR RSBW"/>
    <property type="match status" value="1"/>
</dbReference>
<feature type="domain" description="Histidine kinase/HSP90-like ATPase" evidence="2">
    <location>
        <begin position="7"/>
        <end position="116"/>
    </location>
</feature>
<keyword evidence="1" id="KW-0418">Kinase</keyword>
<proteinExistence type="predicted"/>
<dbReference type="EMBL" id="QUNO01000004">
    <property type="protein sequence ID" value="REH49957.1"/>
    <property type="molecule type" value="Genomic_DNA"/>
</dbReference>
<accession>A0A3E0HU20</accession>
<evidence type="ECO:0000313" key="3">
    <source>
        <dbReference type="EMBL" id="REH49957.1"/>
    </source>
</evidence>
<dbReference type="Gene3D" id="3.30.565.10">
    <property type="entry name" value="Histidine kinase-like ATPase, C-terminal domain"/>
    <property type="match status" value="1"/>
</dbReference>
<dbReference type="Pfam" id="PF13581">
    <property type="entry name" value="HATPase_c_2"/>
    <property type="match status" value="1"/>
</dbReference>
<reference evidence="3 4" key="1">
    <citation type="submission" date="2018-08" db="EMBL/GenBank/DDBJ databases">
        <title>Genomic Encyclopedia of Archaeal and Bacterial Type Strains, Phase II (KMG-II): from individual species to whole genera.</title>
        <authorList>
            <person name="Goeker M."/>
        </authorList>
    </citation>
    <scope>NUCLEOTIDE SEQUENCE [LARGE SCALE GENOMIC DNA]</scope>
    <source>
        <strain evidence="3 4">DSM 45791</strain>
    </source>
</reference>
<dbReference type="GO" id="GO:0004674">
    <property type="term" value="F:protein serine/threonine kinase activity"/>
    <property type="evidence" value="ECO:0007669"/>
    <property type="project" value="UniProtKB-KW"/>
</dbReference>
<evidence type="ECO:0000259" key="2">
    <source>
        <dbReference type="Pfam" id="PF13581"/>
    </source>
</evidence>
<name>A0A3E0HU20_9PSEU</name>
<evidence type="ECO:0000256" key="1">
    <source>
        <dbReference type="ARBA" id="ARBA00022527"/>
    </source>
</evidence>
<protein>
    <submittedName>
        <fullName evidence="3">Anti-sigma regulatory factor (Ser/Thr protein kinase)</fullName>
    </submittedName>
</protein>